<dbReference type="EMBL" id="NIDE01000001">
    <property type="protein sequence ID" value="OWK46482.1"/>
    <property type="molecule type" value="Genomic_DNA"/>
</dbReference>
<accession>A0A225DYT0</accession>
<comment type="caution">
    <text evidence="2">The sequence shown here is derived from an EMBL/GenBank/DDBJ whole genome shotgun (WGS) entry which is preliminary data.</text>
</comment>
<gene>
    <name evidence="2" type="ORF">FRUB_00181</name>
</gene>
<keyword evidence="3" id="KW-1185">Reference proteome</keyword>
<proteinExistence type="predicted"/>
<feature type="region of interest" description="Disordered" evidence="1">
    <location>
        <begin position="35"/>
        <end position="165"/>
    </location>
</feature>
<name>A0A225DYT0_9BACT</name>
<feature type="compositionally biased region" description="Basic and acidic residues" evidence="1">
    <location>
        <begin position="101"/>
        <end position="121"/>
    </location>
</feature>
<dbReference type="Proteomes" id="UP000214646">
    <property type="component" value="Unassembled WGS sequence"/>
</dbReference>
<sequence>MNEAAKRVESDSPALQTAKAKADELRAIAQDLKRSNIGLPKEVPLQQLGNIAPAPTIGGTNQESPASREKLIEKPGTTRDLPAAGFGASAPGDKQPVANAEKQHNVEGVGRDLRQSQDRETGSGSVIEKVKEIKGITQKESPGADAGALKPTPTPKLPDKGSRER</sequence>
<dbReference type="RefSeq" id="WP_088251701.1">
    <property type="nucleotide sequence ID" value="NZ_NIDE01000001.1"/>
</dbReference>
<evidence type="ECO:0000313" key="3">
    <source>
        <dbReference type="Proteomes" id="UP000214646"/>
    </source>
</evidence>
<evidence type="ECO:0000313" key="2">
    <source>
        <dbReference type="EMBL" id="OWK46482.1"/>
    </source>
</evidence>
<evidence type="ECO:0000256" key="1">
    <source>
        <dbReference type="SAM" id="MobiDB-lite"/>
    </source>
</evidence>
<reference evidence="3" key="1">
    <citation type="submission" date="2017-06" db="EMBL/GenBank/DDBJ databases">
        <title>Genome analysis of Fimbriiglobus ruber SP5, the first member of the order Planctomycetales with confirmed chitinolytic capability.</title>
        <authorList>
            <person name="Ravin N.V."/>
            <person name="Rakitin A.L."/>
            <person name="Ivanova A.A."/>
            <person name="Beletsky A.V."/>
            <person name="Kulichevskaya I.S."/>
            <person name="Mardanov A.V."/>
            <person name="Dedysh S.N."/>
        </authorList>
    </citation>
    <scope>NUCLEOTIDE SEQUENCE [LARGE SCALE GENOMIC DNA]</scope>
    <source>
        <strain evidence="3">SP5</strain>
    </source>
</reference>
<organism evidence="2 3">
    <name type="scientific">Fimbriiglobus ruber</name>
    <dbReference type="NCBI Taxonomy" id="1908690"/>
    <lineage>
        <taxon>Bacteria</taxon>
        <taxon>Pseudomonadati</taxon>
        <taxon>Planctomycetota</taxon>
        <taxon>Planctomycetia</taxon>
        <taxon>Gemmatales</taxon>
        <taxon>Gemmataceae</taxon>
        <taxon>Fimbriiglobus</taxon>
    </lineage>
</organism>
<protein>
    <submittedName>
        <fullName evidence="2">Uncharacterized protein</fullName>
    </submittedName>
</protein>
<feature type="compositionally biased region" description="Basic and acidic residues" evidence="1">
    <location>
        <begin position="66"/>
        <end position="77"/>
    </location>
</feature>
<dbReference type="AlphaFoldDB" id="A0A225DYT0"/>